<evidence type="ECO:0008006" key="6">
    <source>
        <dbReference type="Google" id="ProtNLM"/>
    </source>
</evidence>
<comment type="caution">
    <text evidence="4">The sequence shown here is derived from an EMBL/GenBank/DDBJ whole genome shotgun (WGS) entry which is preliminary data.</text>
</comment>
<feature type="non-terminal residue" evidence="4">
    <location>
        <position position="1"/>
    </location>
</feature>
<dbReference type="EMBL" id="BTSY01000003">
    <property type="protein sequence ID" value="GMT17603.1"/>
    <property type="molecule type" value="Genomic_DNA"/>
</dbReference>
<dbReference type="AlphaFoldDB" id="A0AAV5VHE1"/>
<evidence type="ECO:0000313" key="2">
    <source>
        <dbReference type="EMBL" id="GMT08742.1"/>
    </source>
</evidence>
<feature type="region of interest" description="Disordered" evidence="1">
    <location>
        <begin position="139"/>
        <end position="210"/>
    </location>
</feature>
<evidence type="ECO:0000313" key="5">
    <source>
        <dbReference type="Proteomes" id="UP001432322"/>
    </source>
</evidence>
<keyword evidence="5" id="KW-1185">Reference proteome</keyword>
<evidence type="ECO:0000313" key="3">
    <source>
        <dbReference type="EMBL" id="GMT08820.1"/>
    </source>
</evidence>
<name>A0AAV5VHE1_9BILA</name>
<feature type="non-terminal residue" evidence="4">
    <location>
        <position position="210"/>
    </location>
</feature>
<accession>A0AAV5VHE1</accession>
<organism evidence="4 5">
    <name type="scientific">Pristionchus fissidentatus</name>
    <dbReference type="NCBI Taxonomy" id="1538716"/>
    <lineage>
        <taxon>Eukaryota</taxon>
        <taxon>Metazoa</taxon>
        <taxon>Ecdysozoa</taxon>
        <taxon>Nematoda</taxon>
        <taxon>Chromadorea</taxon>
        <taxon>Rhabditida</taxon>
        <taxon>Rhabditina</taxon>
        <taxon>Diplogasteromorpha</taxon>
        <taxon>Diplogasteroidea</taxon>
        <taxon>Neodiplogasteridae</taxon>
        <taxon>Pristionchus</taxon>
    </lineage>
</organism>
<feature type="compositionally biased region" description="Basic and acidic residues" evidence="1">
    <location>
        <begin position="168"/>
        <end position="210"/>
    </location>
</feature>
<evidence type="ECO:0000313" key="4">
    <source>
        <dbReference type="EMBL" id="GMT17603.1"/>
    </source>
</evidence>
<sequence length="210" mass="22353">EVTEGSRIGMEEGGANELCGKRGTAVVVGPTVLRIGDTVLVAGPTVLATEATVLAKGAKLVGMEGRVVGGVEVTLGAAGAATIRRLGCFLCLFGVTVPGFIRRAFSASTLFFPLSENFKIPLLSRVGSLDGCITAIDDPTRATPRTTSSSTTSHASPAEVVMRTSHHIMTERKIKDHTRERAKGQRSHTREQRSKVIQEITKDHRSQTQS</sequence>
<gene>
    <name evidence="3" type="ORF">PFISCL1PPCAC_117</name>
    <name evidence="2" type="ORF">PFISCL1PPCAC_39</name>
    <name evidence="4" type="ORF">PFISCL1PPCAC_8900</name>
</gene>
<feature type="compositionally biased region" description="Low complexity" evidence="1">
    <location>
        <begin position="141"/>
        <end position="158"/>
    </location>
</feature>
<evidence type="ECO:0000256" key="1">
    <source>
        <dbReference type="SAM" id="MobiDB-lite"/>
    </source>
</evidence>
<reference evidence="4" key="1">
    <citation type="submission" date="2023-10" db="EMBL/GenBank/DDBJ databases">
        <title>Genome assembly of Pristionchus species.</title>
        <authorList>
            <person name="Yoshida K."/>
            <person name="Sommer R.J."/>
        </authorList>
    </citation>
    <scope>NUCLEOTIDE SEQUENCE</scope>
    <source>
        <strain evidence="4">RS5133</strain>
    </source>
</reference>
<proteinExistence type="predicted"/>
<dbReference type="EMBL" id="BTSY01000001">
    <property type="protein sequence ID" value="GMT08820.1"/>
    <property type="molecule type" value="Genomic_DNA"/>
</dbReference>
<dbReference type="Proteomes" id="UP001432322">
    <property type="component" value="Unassembled WGS sequence"/>
</dbReference>
<protein>
    <recommendedName>
        <fullName evidence="6">Dynactin subunit 6</fullName>
    </recommendedName>
</protein>
<dbReference type="EMBL" id="BTSY01000001">
    <property type="protein sequence ID" value="GMT08742.1"/>
    <property type="molecule type" value="Genomic_DNA"/>
</dbReference>